<keyword evidence="7" id="KW-0663">Pyridoxal phosphate</keyword>
<feature type="domain" description="SsuA/THI5-like" evidence="12">
    <location>
        <begin position="57"/>
        <end position="262"/>
    </location>
</feature>
<evidence type="ECO:0000256" key="1">
    <source>
        <dbReference type="ARBA" id="ARBA00003469"/>
    </source>
</evidence>
<dbReference type="InterPro" id="IPR015168">
    <property type="entry name" value="SsuA/THI5"/>
</dbReference>
<dbReference type="EMBL" id="JANYMP010000001">
    <property type="protein sequence ID" value="MCS7475700.1"/>
    <property type="molecule type" value="Genomic_DNA"/>
</dbReference>
<evidence type="ECO:0000256" key="11">
    <source>
        <dbReference type="ARBA" id="ARBA00048179"/>
    </source>
</evidence>
<dbReference type="Gene3D" id="3.40.190.10">
    <property type="entry name" value="Periplasmic binding protein-like II"/>
    <property type="match status" value="2"/>
</dbReference>
<dbReference type="Pfam" id="PF09084">
    <property type="entry name" value="NMT1"/>
    <property type="match status" value="1"/>
</dbReference>
<reference evidence="13" key="1">
    <citation type="submission" date="2022-08" db="EMBL/GenBank/DDBJ databases">
        <authorList>
            <person name="Tistechok S."/>
            <person name="Samborskyy M."/>
            <person name="Roman I."/>
        </authorList>
    </citation>
    <scope>NUCLEOTIDE SEQUENCE</scope>
    <source>
        <strain evidence="13">DSM 103496</strain>
    </source>
</reference>
<evidence type="ECO:0000313" key="14">
    <source>
        <dbReference type="Proteomes" id="UP001141259"/>
    </source>
</evidence>
<organism evidence="13 14">
    <name type="scientific">Umezawaea endophytica</name>
    <dbReference type="NCBI Taxonomy" id="1654476"/>
    <lineage>
        <taxon>Bacteria</taxon>
        <taxon>Bacillati</taxon>
        <taxon>Actinomycetota</taxon>
        <taxon>Actinomycetes</taxon>
        <taxon>Pseudonocardiales</taxon>
        <taxon>Pseudonocardiaceae</taxon>
        <taxon>Umezawaea</taxon>
    </lineage>
</organism>
<keyword evidence="9" id="KW-0408">Iron</keyword>
<evidence type="ECO:0000256" key="5">
    <source>
        <dbReference type="ARBA" id="ARBA00022679"/>
    </source>
</evidence>
<protein>
    <recommendedName>
        <fullName evidence="10">Thiamine pyrimidine synthase</fullName>
    </recommendedName>
</protein>
<evidence type="ECO:0000256" key="9">
    <source>
        <dbReference type="ARBA" id="ARBA00023004"/>
    </source>
</evidence>
<evidence type="ECO:0000256" key="3">
    <source>
        <dbReference type="ARBA" id="ARBA00009406"/>
    </source>
</evidence>
<dbReference type="PROSITE" id="PS51257">
    <property type="entry name" value="PROKAR_LIPOPROTEIN"/>
    <property type="match status" value="1"/>
</dbReference>
<evidence type="ECO:0000313" key="13">
    <source>
        <dbReference type="EMBL" id="MCS7475700.1"/>
    </source>
</evidence>
<evidence type="ECO:0000256" key="7">
    <source>
        <dbReference type="ARBA" id="ARBA00022898"/>
    </source>
</evidence>
<keyword evidence="8" id="KW-0784">Thiamine biosynthesis</keyword>
<name>A0A9X2VFN8_9PSEU</name>
<dbReference type="GO" id="GO:0009228">
    <property type="term" value="P:thiamine biosynthetic process"/>
    <property type="evidence" value="ECO:0007669"/>
    <property type="project" value="UniProtKB-KW"/>
</dbReference>
<sequence length="347" mass="37099">MDRRSFLRAGAFAVTTAAGGTFLIGCAPTTRNSASNATGDPNLPEVAFVTPFQHIINYIDVYVAVQEGFFEQEGLRVKPIGGTGTASSVSQVTAGQGMFGKAASVITAPLILDTGAEIITVGQNDQVSQYSVASDPAKPLNNPSDWQGKTIGVISKGGSTELLLDAMSVTAGLDPANVRKVVTGADVGSLEFLKRGEVDGFITFLGSETALRQRGVELNYLNTDKFAKVPGDSYFVKKSDAQSKGEEITGYLRACRKAYEFTEDKANLDKVLSAMSAFNTVEVSDKELARLKIEAQAKLCKPANGKYLSIDMPAWESALELMRKSGIVKDKNRPLSDIVTSEFVDKV</sequence>
<accession>A0A9X2VFN8</accession>
<evidence type="ECO:0000256" key="4">
    <source>
        <dbReference type="ARBA" id="ARBA00011738"/>
    </source>
</evidence>
<dbReference type="PANTHER" id="PTHR31528">
    <property type="entry name" value="4-AMINO-5-HYDROXYMETHYL-2-METHYLPYRIMIDINE PHOSPHATE SYNTHASE THI11-RELATED"/>
    <property type="match status" value="1"/>
</dbReference>
<evidence type="ECO:0000256" key="6">
    <source>
        <dbReference type="ARBA" id="ARBA00022723"/>
    </source>
</evidence>
<dbReference type="InterPro" id="IPR027939">
    <property type="entry name" value="NMT1/THI5"/>
</dbReference>
<keyword evidence="5" id="KW-0808">Transferase</keyword>
<dbReference type="SUPFAM" id="SSF53850">
    <property type="entry name" value="Periplasmic binding protein-like II"/>
    <property type="match status" value="1"/>
</dbReference>
<evidence type="ECO:0000256" key="10">
    <source>
        <dbReference type="ARBA" id="ARBA00033171"/>
    </source>
</evidence>
<comment type="similarity">
    <text evidence="3">Belongs to the NMT1/THI5 family.</text>
</comment>
<dbReference type="GO" id="GO:0046872">
    <property type="term" value="F:metal ion binding"/>
    <property type="evidence" value="ECO:0007669"/>
    <property type="project" value="UniProtKB-KW"/>
</dbReference>
<evidence type="ECO:0000259" key="12">
    <source>
        <dbReference type="Pfam" id="PF09084"/>
    </source>
</evidence>
<comment type="function">
    <text evidence="1">Responsible for the formation of the pyrimidine heterocycle in the thiamine biosynthesis pathway. Catalyzes the formation of hydroxymethylpyrimidine phosphate (HMP-P) from histidine and pyridoxal phosphate (PLP). The protein uses PLP and the active site histidine to form HMP-P, generating an inactive enzyme. The enzyme can only undergo a single turnover, which suggests it is a suicide enzyme.</text>
</comment>
<comment type="subunit">
    <text evidence="4">Homodimer.</text>
</comment>
<keyword evidence="6" id="KW-0479">Metal-binding</keyword>
<evidence type="ECO:0000256" key="2">
    <source>
        <dbReference type="ARBA" id="ARBA00004948"/>
    </source>
</evidence>
<dbReference type="GO" id="GO:0016740">
    <property type="term" value="F:transferase activity"/>
    <property type="evidence" value="ECO:0007669"/>
    <property type="project" value="UniProtKB-KW"/>
</dbReference>
<comment type="pathway">
    <text evidence="2">Cofactor biosynthesis; thiamine diphosphate biosynthesis.</text>
</comment>
<dbReference type="AlphaFoldDB" id="A0A9X2VFN8"/>
<gene>
    <name evidence="13" type="ORF">NZH93_02455</name>
</gene>
<comment type="caution">
    <text evidence="13">The sequence shown here is derived from an EMBL/GenBank/DDBJ whole genome shotgun (WGS) entry which is preliminary data.</text>
</comment>
<proteinExistence type="inferred from homology"/>
<keyword evidence="14" id="KW-1185">Reference proteome</keyword>
<dbReference type="Proteomes" id="UP001141259">
    <property type="component" value="Unassembled WGS sequence"/>
</dbReference>
<dbReference type="PANTHER" id="PTHR31528:SF1">
    <property type="entry name" value="4-AMINO-5-HYDROXYMETHYL-2-METHYLPYRIMIDINE PHOSPHATE SYNTHASE THI11-RELATED"/>
    <property type="match status" value="1"/>
</dbReference>
<evidence type="ECO:0000256" key="8">
    <source>
        <dbReference type="ARBA" id="ARBA00022977"/>
    </source>
</evidence>
<dbReference type="RefSeq" id="WP_259621209.1">
    <property type="nucleotide sequence ID" value="NZ_JANYMP010000001.1"/>
</dbReference>
<comment type="catalytic activity">
    <reaction evidence="11">
        <text>N(6)-(pyridoxal phosphate)-L-lysyl-[4-amino-5-hydroxymethyl-2-methylpyrimidine phosphate synthase] + L-histidyl-[4-amino-5-hydroxymethyl-2-methylpyrimidine phosphate synthase] + 2 Fe(3+) + 4 H2O = L-lysyl-[4-amino-5-hydroxymethyl-2-methylpyrimidine phosphate synthase] + (2S)-2-amino-5-hydroxy-4-oxopentanoyl-[4-amino-5-hydroxymethyl-2-methylpyrimidine phosphate synthase] + 4-amino-2-methyl-5-(phosphooxymethyl)pyrimidine + 3-oxopropanoate + 2 Fe(2+) + 2 H(+)</text>
        <dbReference type="Rhea" id="RHEA:65756"/>
        <dbReference type="Rhea" id="RHEA-COMP:16892"/>
        <dbReference type="Rhea" id="RHEA-COMP:16893"/>
        <dbReference type="Rhea" id="RHEA-COMP:16894"/>
        <dbReference type="Rhea" id="RHEA-COMP:16895"/>
        <dbReference type="ChEBI" id="CHEBI:15377"/>
        <dbReference type="ChEBI" id="CHEBI:15378"/>
        <dbReference type="ChEBI" id="CHEBI:29033"/>
        <dbReference type="ChEBI" id="CHEBI:29034"/>
        <dbReference type="ChEBI" id="CHEBI:29969"/>
        <dbReference type="ChEBI" id="CHEBI:29979"/>
        <dbReference type="ChEBI" id="CHEBI:33190"/>
        <dbReference type="ChEBI" id="CHEBI:58354"/>
        <dbReference type="ChEBI" id="CHEBI:143915"/>
        <dbReference type="ChEBI" id="CHEBI:157692"/>
    </reaction>
    <physiologicalReaction direction="left-to-right" evidence="11">
        <dbReference type="Rhea" id="RHEA:65757"/>
    </physiologicalReaction>
</comment>